<keyword evidence="3" id="KW-1185">Reference proteome</keyword>
<reference evidence="2" key="1">
    <citation type="submission" date="2021-04" db="EMBL/GenBank/DDBJ databases">
        <title>The complete genome sequence of Caulobacter sp. S6.</title>
        <authorList>
            <person name="Tang Y."/>
            <person name="Ouyang W."/>
            <person name="Liu Q."/>
            <person name="Huang B."/>
            <person name="Guo Z."/>
            <person name="Lei P."/>
        </authorList>
    </citation>
    <scope>NUCLEOTIDE SEQUENCE</scope>
    <source>
        <strain evidence="2">S6</strain>
    </source>
</reference>
<feature type="transmembrane region" description="Helical" evidence="1">
    <location>
        <begin position="26"/>
        <end position="44"/>
    </location>
</feature>
<feature type="transmembrane region" description="Helical" evidence="1">
    <location>
        <begin position="149"/>
        <end position="170"/>
    </location>
</feature>
<feature type="transmembrane region" description="Helical" evidence="1">
    <location>
        <begin position="332"/>
        <end position="354"/>
    </location>
</feature>
<evidence type="ECO:0000313" key="3">
    <source>
        <dbReference type="Proteomes" id="UP000676409"/>
    </source>
</evidence>
<dbReference type="AlphaFoldDB" id="A0A975IV29"/>
<dbReference type="RefSeq" id="WP_211938190.1">
    <property type="nucleotide sequence ID" value="NZ_CP073078.1"/>
</dbReference>
<keyword evidence="1" id="KW-0812">Transmembrane</keyword>
<keyword evidence="1" id="KW-0472">Membrane</keyword>
<accession>A0A975IV29</accession>
<dbReference type="KEGG" id="caul:KCG34_24440"/>
<feature type="transmembrane region" description="Helical" evidence="1">
    <location>
        <begin position="268"/>
        <end position="301"/>
    </location>
</feature>
<feature type="transmembrane region" description="Helical" evidence="1">
    <location>
        <begin position="308"/>
        <end position="326"/>
    </location>
</feature>
<organism evidence="2 3">
    <name type="scientific">Phenylobacterium montanum</name>
    <dbReference type="NCBI Taxonomy" id="2823693"/>
    <lineage>
        <taxon>Bacteria</taxon>
        <taxon>Pseudomonadati</taxon>
        <taxon>Pseudomonadota</taxon>
        <taxon>Alphaproteobacteria</taxon>
        <taxon>Caulobacterales</taxon>
        <taxon>Caulobacteraceae</taxon>
        <taxon>Phenylobacterium</taxon>
    </lineage>
</organism>
<name>A0A975IV29_9CAUL</name>
<evidence type="ECO:0000313" key="2">
    <source>
        <dbReference type="EMBL" id="QUD88139.1"/>
    </source>
</evidence>
<proteinExistence type="predicted"/>
<dbReference type="EMBL" id="CP073078">
    <property type="protein sequence ID" value="QUD88139.1"/>
    <property type="molecule type" value="Genomic_DNA"/>
</dbReference>
<protein>
    <submittedName>
        <fullName evidence="2">Uncharacterized protein</fullName>
    </submittedName>
</protein>
<feature type="transmembrane region" description="Helical" evidence="1">
    <location>
        <begin position="229"/>
        <end position="248"/>
    </location>
</feature>
<sequence>MEKACFGMKKLVAGWPASRFRDSNRWFARLVLALICGLTAITAMPHDAARYQVITSVKGGYSDQQLYRDITSSVQAGRDYYSAAAALQRTHGYPTAPAVVFREPFEALLLASLRTDGLRWGLLLGLGAAAFLLLRKALDQLDLSLGTRLLVMVMAATGFANLATPSAPYVHEIWGGMLLTLSLAAYRRDAWIASVALGFCACLFREIAAPYLLVMFLAAAVERNWRECAAWFIAAALFVAVMAVHLVLASRQHLPGDGISPGWLRFGGWPFVITMALRNLLFTHLPLWGVSLGVSLCFLGMAGVHHPWMARVAATVMTFALIFAVAGRQATYYWGILYAPLLPLGLAFAPPALFDLVRAALGRPGPAELGPVVTNAPSPEIG</sequence>
<feature type="transmembrane region" description="Helical" evidence="1">
    <location>
        <begin position="118"/>
        <end position="137"/>
    </location>
</feature>
<dbReference type="Proteomes" id="UP000676409">
    <property type="component" value="Chromosome"/>
</dbReference>
<gene>
    <name evidence="2" type="ORF">KCG34_24440</name>
</gene>
<keyword evidence="1" id="KW-1133">Transmembrane helix</keyword>
<evidence type="ECO:0000256" key="1">
    <source>
        <dbReference type="SAM" id="Phobius"/>
    </source>
</evidence>
<feature type="transmembrane region" description="Helical" evidence="1">
    <location>
        <begin position="190"/>
        <end position="217"/>
    </location>
</feature>